<reference evidence="3" key="1">
    <citation type="submission" date="2015-05" db="UniProtKB">
        <authorList>
            <consortium name="EnsemblMetazoa"/>
        </authorList>
    </citation>
    <scope>IDENTIFICATION</scope>
</reference>
<dbReference type="HOGENOM" id="CLU_1316871_0_0_1"/>
<evidence type="ECO:0000313" key="3">
    <source>
        <dbReference type="EnsemblMetazoa" id="RPRC003820-PA"/>
    </source>
</evidence>
<dbReference type="OMA" id="EICASHI"/>
<evidence type="ECO:0008006" key="5">
    <source>
        <dbReference type="Google" id="ProtNLM"/>
    </source>
</evidence>
<dbReference type="EMBL" id="ACPB03001249">
    <property type="status" value="NOT_ANNOTATED_CDS"/>
    <property type="molecule type" value="Genomic_DNA"/>
</dbReference>
<organism evidence="3 4">
    <name type="scientific">Rhodnius prolixus</name>
    <name type="common">Triatomid bug</name>
    <dbReference type="NCBI Taxonomy" id="13249"/>
    <lineage>
        <taxon>Eukaryota</taxon>
        <taxon>Metazoa</taxon>
        <taxon>Ecdysozoa</taxon>
        <taxon>Arthropoda</taxon>
        <taxon>Hexapoda</taxon>
        <taxon>Insecta</taxon>
        <taxon>Pterygota</taxon>
        <taxon>Neoptera</taxon>
        <taxon>Paraneoptera</taxon>
        <taxon>Hemiptera</taxon>
        <taxon>Heteroptera</taxon>
        <taxon>Panheteroptera</taxon>
        <taxon>Cimicomorpha</taxon>
        <taxon>Reduviidae</taxon>
        <taxon>Triatominae</taxon>
        <taxon>Rhodnius</taxon>
    </lineage>
</organism>
<dbReference type="Pfam" id="PF14908">
    <property type="entry name" value="HU-CCDC81_euk_1"/>
    <property type="match status" value="1"/>
</dbReference>
<dbReference type="Pfam" id="PF18289">
    <property type="entry name" value="HU-CCDC81_euk_2"/>
    <property type="match status" value="1"/>
</dbReference>
<dbReference type="EnsemblMetazoa" id="RPRC003820-RA">
    <property type="protein sequence ID" value="RPRC003820-PA"/>
    <property type="gene ID" value="RPRC003820"/>
</dbReference>
<dbReference type="InterPro" id="IPR040673">
    <property type="entry name" value="CCDC81_HU_dom_2"/>
</dbReference>
<dbReference type="eggNOG" id="ENOG502RWXS">
    <property type="taxonomic scope" value="Eukaryota"/>
</dbReference>
<dbReference type="GO" id="GO:0005815">
    <property type="term" value="C:microtubule organizing center"/>
    <property type="evidence" value="ECO:0007669"/>
    <property type="project" value="TreeGrafter"/>
</dbReference>
<name>T1HIE7_RHOPR</name>
<accession>T1HIE7</accession>
<keyword evidence="4" id="KW-1185">Reference proteome</keyword>
<evidence type="ECO:0000259" key="1">
    <source>
        <dbReference type="Pfam" id="PF14908"/>
    </source>
</evidence>
<sequence length="209" mass="24191">MVLVDIFEEINENFVSEIGDKYSVEAISEVWKNICKLIGKYLQNNKSISLKNIGLFTLGKWSLDSGIRRKLSHFEPVFKLSKSVLEHFDLHQSKQYTDDKVPIASVNYCALATECNIDKECVLYALQAVAENLWKVLYRNDDVRLDFPELGTLFIKNQLVIFKFTKMILPVKLNPPKICVRFNAALSKYLPQEKFPCEKHHAKNIYLKT</sequence>
<dbReference type="RefSeq" id="XP_073984410.1">
    <property type="nucleotide sequence ID" value="XM_074128309.1"/>
</dbReference>
<protein>
    <recommendedName>
        <fullName evidence="5">CCDC81 HU domain-containing protein</fullName>
    </recommendedName>
</protein>
<evidence type="ECO:0000259" key="2">
    <source>
        <dbReference type="Pfam" id="PF18289"/>
    </source>
</evidence>
<dbReference type="InParanoid" id="T1HIE7"/>
<dbReference type="VEuPathDB" id="VectorBase:RPRC003820"/>
<feature type="domain" description="CCDC81 HU" evidence="2">
    <location>
        <begin position="102"/>
        <end position="166"/>
    </location>
</feature>
<dbReference type="PANTHER" id="PTHR14362:SF2">
    <property type="entry name" value="COILED-COIL DOMAIN-CONTAINING PROTEIN 81"/>
    <property type="match status" value="1"/>
</dbReference>
<dbReference type="PANTHER" id="PTHR14362">
    <property type="entry name" value="COILED-COIL DOMAIN-CONTAINING PROTEIN 81"/>
    <property type="match status" value="1"/>
</dbReference>
<dbReference type="InterPro" id="IPR026295">
    <property type="entry name" value="CCD81"/>
</dbReference>
<evidence type="ECO:0000313" key="4">
    <source>
        <dbReference type="Proteomes" id="UP000015103"/>
    </source>
</evidence>
<dbReference type="GeneID" id="141454246"/>
<dbReference type="Proteomes" id="UP000015103">
    <property type="component" value="Unassembled WGS sequence"/>
</dbReference>
<proteinExistence type="predicted"/>
<dbReference type="AlphaFoldDB" id="T1HIE7"/>
<feature type="domain" description="CCDC81 HU" evidence="1">
    <location>
        <begin position="14"/>
        <end position="91"/>
    </location>
</feature>
<dbReference type="InterPro" id="IPR028034">
    <property type="entry name" value="HU-CCDC81"/>
</dbReference>